<comment type="caution">
    <text evidence="3">The sequence shown here is derived from an EMBL/GenBank/DDBJ whole genome shotgun (WGS) entry which is preliminary data.</text>
</comment>
<evidence type="ECO:0000313" key="3">
    <source>
        <dbReference type="EMBL" id="CAK4030495.1"/>
    </source>
</evidence>
<dbReference type="PANTHER" id="PTHR47843:SF2">
    <property type="entry name" value="BTB DOMAIN-CONTAINING PROTEIN"/>
    <property type="match status" value="1"/>
</dbReference>
<dbReference type="PROSITE" id="PS50097">
    <property type="entry name" value="BTB"/>
    <property type="match status" value="1"/>
</dbReference>
<reference evidence="3" key="1">
    <citation type="submission" date="2023-11" db="EMBL/GenBank/DDBJ databases">
        <authorList>
            <person name="Alioto T."/>
            <person name="Alioto T."/>
            <person name="Gomez Garrido J."/>
        </authorList>
    </citation>
    <scope>NUCLEOTIDE SEQUENCE</scope>
</reference>
<dbReference type="CDD" id="cd18186">
    <property type="entry name" value="BTB_POZ_ZBTB_KLHL-like"/>
    <property type="match status" value="1"/>
</dbReference>
<name>A0AAI8Z0R5_9PEZI</name>
<keyword evidence="4" id="KW-1185">Reference proteome</keyword>
<dbReference type="Pfam" id="PF00651">
    <property type="entry name" value="BTB"/>
    <property type="match status" value="1"/>
</dbReference>
<evidence type="ECO:0000256" key="1">
    <source>
        <dbReference type="SAM" id="MobiDB-lite"/>
    </source>
</evidence>
<dbReference type="SUPFAM" id="SSF54695">
    <property type="entry name" value="POZ domain"/>
    <property type="match status" value="1"/>
</dbReference>
<dbReference type="PANTHER" id="PTHR47843">
    <property type="entry name" value="BTB DOMAIN-CONTAINING PROTEIN-RELATED"/>
    <property type="match status" value="1"/>
</dbReference>
<feature type="region of interest" description="Disordered" evidence="1">
    <location>
        <begin position="195"/>
        <end position="215"/>
    </location>
</feature>
<evidence type="ECO:0000259" key="2">
    <source>
        <dbReference type="PROSITE" id="PS50097"/>
    </source>
</evidence>
<feature type="domain" description="BTB" evidence="2">
    <location>
        <begin position="1"/>
        <end position="60"/>
    </location>
</feature>
<dbReference type="AlphaFoldDB" id="A0AAI8Z0R5"/>
<dbReference type="Proteomes" id="UP001296104">
    <property type="component" value="Unassembled WGS sequence"/>
</dbReference>
<gene>
    <name evidence="3" type="ORF">LECACI_7A005653</name>
</gene>
<dbReference type="EMBL" id="CAVMBE010000037">
    <property type="protein sequence ID" value="CAK4030495.1"/>
    <property type="molecule type" value="Genomic_DNA"/>
</dbReference>
<evidence type="ECO:0000313" key="4">
    <source>
        <dbReference type="Proteomes" id="UP001296104"/>
    </source>
</evidence>
<organism evidence="3 4">
    <name type="scientific">Lecanosticta acicola</name>
    <dbReference type="NCBI Taxonomy" id="111012"/>
    <lineage>
        <taxon>Eukaryota</taxon>
        <taxon>Fungi</taxon>
        <taxon>Dikarya</taxon>
        <taxon>Ascomycota</taxon>
        <taxon>Pezizomycotina</taxon>
        <taxon>Dothideomycetes</taxon>
        <taxon>Dothideomycetidae</taxon>
        <taxon>Mycosphaerellales</taxon>
        <taxon>Mycosphaerellaceae</taxon>
        <taxon>Lecanosticta</taxon>
    </lineage>
</organism>
<proteinExistence type="predicted"/>
<sequence>MRDFAVHEAILREHSPFFRTALDQKWREGRSKHIDLPRDDGDVVGAYLDWLYFKKIACKPISPPELPLDDGEYHFLARLYAFGEKIQADAFCDDIIDAMAFKTDDVADDGTRTFPSHTAIMALYDGTPTSSPARRFVVEMYVTFGAEHWVPDESEYNHPDFVMDLVHAFLKRNHTGSIHRQQNYLRRHQWHKHARSQELLRPASSTETTLAEETE</sequence>
<dbReference type="Gene3D" id="3.30.710.10">
    <property type="entry name" value="Potassium Channel Kv1.1, Chain A"/>
    <property type="match status" value="1"/>
</dbReference>
<accession>A0AAI8Z0R5</accession>
<dbReference type="InterPro" id="IPR000210">
    <property type="entry name" value="BTB/POZ_dom"/>
</dbReference>
<dbReference type="InterPro" id="IPR011333">
    <property type="entry name" value="SKP1/BTB/POZ_sf"/>
</dbReference>
<protein>
    <recommendedName>
        <fullName evidence="2">BTB domain-containing protein</fullName>
    </recommendedName>
</protein>